<keyword evidence="1" id="KW-0479">Metal-binding</keyword>
<dbReference type="OrthoDB" id="6270329at2759"/>
<evidence type="ECO:0000313" key="8">
    <source>
        <dbReference type="Proteomes" id="UP000277580"/>
    </source>
</evidence>
<gene>
    <name evidence="7" type="ORF">P167DRAFT_571126</name>
</gene>
<evidence type="ECO:0000256" key="5">
    <source>
        <dbReference type="SAM" id="MobiDB-lite"/>
    </source>
</evidence>
<evidence type="ECO:0000259" key="6">
    <source>
        <dbReference type="PROSITE" id="PS50089"/>
    </source>
</evidence>
<dbReference type="EMBL" id="ML119111">
    <property type="protein sequence ID" value="RPB15951.1"/>
    <property type="molecule type" value="Genomic_DNA"/>
</dbReference>
<accession>A0A3N4L5Q1</accession>
<evidence type="ECO:0000256" key="4">
    <source>
        <dbReference type="PROSITE-ProRule" id="PRU00175"/>
    </source>
</evidence>
<dbReference type="GO" id="GO:0061630">
    <property type="term" value="F:ubiquitin protein ligase activity"/>
    <property type="evidence" value="ECO:0007669"/>
    <property type="project" value="InterPro"/>
</dbReference>
<evidence type="ECO:0000256" key="3">
    <source>
        <dbReference type="ARBA" id="ARBA00022833"/>
    </source>
</evidence>
<dbReference type="GO" id="GO:0033768">
    <property type="term" value="C:SUMO-targeted ubiquitin ligase complex"/>
    <property type="evidence" value="ECO:0007669"/>
    <property type="project" value="TreeGrafter"/>
</dbReference>
<proteinExistence type="predicted"/>
<feature type="region of interest" description="Disordered" evidence="5">
    <location>
        <begin position="1"/>
        <end position="54"/>
    </location>
</feature>
<dbReference type="GO" id="GO:0032183">
    <property type="term" value="F:SUMO binding"/>
    <property type="evidence" value="ECO:0007669"/>
    <property type="project" value="TreeGrafter"/>
</dbReference>
<sequence length="173" mass="19364">MSQQYPRSPYPHASPRHSPANRNPRRWNARAPTIDLTASPPSHSDEQPAAKRRRVIESVDLTELEADEDVLRRQQREDLLKTQEAARESEKRKVAGFTCVICMEDEPTDLAVTPCGHMFCHKCLHGAIKASAMPPVKSAGRCPVCRGKVSLKDVIPMEFKILSKREGKQKAAV</sequence>
<reference evidence="7 8" key="1">
    <citation type="journal article" date="2018" name="Nat. Ecol. Evol.">
        <title>Pezizomycetes genomes reveal the molecular basis of ectomycorrhizal truffle lifestyle.</title>
        <authorList>
            <person name="Murat C."/>
            <person name="Payen T."/>
            <person name="Noel B."/>
            <person name="Kuo A."/>
            <person name="Morin E."/>
            <person name="Chen J."/>
            <person name="Kohler A."/>
            <person name="Krizsan K."/>
            <person name="Balestrini R."/>
            <person name="Da Silva C."/>
            <person name="Montanini B."/>
            <person name="Hainaut M."/>
            <person name="Levati E."/>
            <person name="Barry K.W."/>
            <person name="Belfiori B."/>
            <person name="Cichocki N."/>
            <person name="Clum A."/>
            <person name="Dockter R.B."/>
            <person name="Fauchery L."/>
            <person name="Guy J."/>
            <person name="Iotti M."/>
            <person name="Le Tacon F."/>
            <person name="Lindquist E.A."/>
            <person name="Lipzen A."/>
            <person name="Malagnac F."/>
            <person name="Mello A."/>
            <person name="Molinier V."/>
            <person name="Miyauchi S."/>
            <person name="Poulain J."/>
            <person name="Riccioni C."/>
            <person name="Rubini A."/>
            <person name="Sitrit Y."/>
            <person name="Splivallo R."/>
            <person name="Traeger S."/>
            <person name="Wang M."/>
            <person name="Zifcakova L."/>
            <person name="Wipf D."/>
            <person name="Zambonelli A."/>
            <person name="Paolocci F."/>
            <person name="Nowrousian M."/>
            <person name="Ottonello S."/>
            <person name="Baldrian P."/>
            <person name="Spatafora J.W."/>
            <person name="Henrissat B."/>
            <person name="Nagy L.G."/>
            <person name="Aury J.M."/>
            <person name="Wincker P."/>
            <person name="Grigoriev I.V."/>
            <person name="Bonfante P."/>
            <person name="Martin F.M."/>
        </authorList>
    </citation>
    <scope>NUCLEOTIDE SEQUENCE [LARGE SCALE GENOMIC DNA]</scope>
    <source>
        <strain evidence="7 8">CCBAS932</strain>
    </source>
</reference>
<dbReference type="SUPFAM" id="SSF57850">
    <property type="entry name" value="RING/U-box"/>
    <property type="match status" value="1"/>
</dbReference>
<dbReference type="GO" id="GO:0006511">
    <property type="term" value="P:ubiquitin-dependent protein catabolic process"/>
    <property type="evidence" value="ECO:0007669"/>
    <property type="project" value="TreeGrafter"/>
</dbReference>
<evidence type="ECO:0000256" key="2">
    <source>
        <dbReference type="ARBA" id="ARBA00022771"/>
    </source>
</evidence>
<protein>
    <recommendedName>
        <fullName evidence="6">RING-type domain-containing protein</fullName>
    </recommendedName>
</protein>
<dbReference type="Pfam" id="PF13920">
    <property type="entry name" value="zf-C3HC4_3"/>
    <property type="match status" value="1"/>
</dbReference>
<dbReference type="SMART" id="SM00184">
    <property type="entry name" value="RING"/>
    <property type="match status" value="1"/>
</dbReference>
<dbReference type="PROSITE" id="PS50089">
    <property type="entry name" value="ZF_RING_2"/>
    <property type="match status" value="1"/>
</dbReference>
<dbReference type="PANTHER" id="PTHR47094:SF1">
    <property type="entry name" value="RING-TYPE E3 UBIQUITIN TRANSFERASE"/>
    <property type="match status" value="1"/>
</dbReference>
<dbReference type="InterPro" id="IPR013083">
    <property type="entry name" value="Znf_RING/FYVE/PHD"/>
</dbReference>
<dbReference type="Proteomes" id="UP000277580">
    <property type="component" value="Unassembled WGS sequence"/>
</dbReference>
<dbReference type="GO" id="GO:0140082">
    <property type="term" value="F:SUMO-ubiquitin ligase activity"/>
    <property type="evidence" value="ECO:0007669"/>
    <property type="project" value="TreeGrafter"/>
</dbReference>
<keyword evidence="2 4" id="KW-0863">Zinc-finger</keyword>
<dbReference type="GO" id="GO:0008270">
    <property type="term" value="F:zinc ion binding"/>
    <property type="evidence" value="ECO:0007669"/>
    <property type="project" value="UniProtKB-KW"/>
</dbReference>
<keyword evidence="3" id="KW-0862">Zinc</keyword>
<dbReference type="STRING" id="1392247.A0A3N4L5Q1"/>
<dbReference type="InterPro" id="IPR049627">
    <property type="entry name" value="SLX8"/>
</dbReference>
<evidence type="ECO:0000256" key="1">
    <source>
        <dbReference type="ARBA" id="ARBA00022723"/>
    </source>
</evidence>
<dbReference type="Gene3D" id="3.30.40.10">
    <property type="entry name" value="Zinc/RING finger domain, C3HC4 (zinc finger)"/>
    <property type="match status" value="1"/>
</dbReference>
<evidence type="ECO:0000313" key="7">
    <source>
        <dbReference type="EMBL" id="RPB15951.1"/>
    </source>
</evidence>
<dbReference type="InterPro" id="IPR001841">
    <property type="entry name" value="Znf_RING"/>
</dbReference>
<dbReference type="InParanoid" id="A0A3N4L5Q1"/>
<dbReference type="PROSITE" id="PS00518">
    <property type="entry name" value="ZF_RING_1"/>
    <property type="match status" value="1"/>
</dbReference>
<name>A0A3N4L5Q1_9PEZI</name>
<dbReference type="AlphaFoldDB" id="A0A3N4L5Q1"/>
<feature type="domain" description="RING-type" evidence="6">
    <location>
        <begin position="99"/>
        <end position="146"/>
    </location>
</feature>
<organism evidence="7 8">
    <name type="scientific">Morchella conica CCBAS932</name>
    <dbReference type="NCBI Taxonomy" id="1392247"/>
    <lineage>
        <taxon>Eukaryota</taxon>
        <taxon>Fungi</taxon>
        <taxon>Dikarya</taxon>
        <taxon>Ascomycota</taxon>
        <taxon>Pezizomycotina</taxon>
        <taxon>Pezizomycetes</taxon>
        <taxon>Pezizales</taxon>
        <taxon>Morchellaceae</taxon>
        <taxon>Morchella</taxon>
    </lineage>
</organism>
<keyword evidence="8" id="KW-1185">Reference proteome</keyword>
<dbReference type="PANTHER" id="PTHR47094">
    <property type="entry name" value="ELFLESS, ISOFORM B"/>
    <property type="match status" value="1"/>
</dbReference>
<dbReference type="CDD" id="cd16449">
    <property type="entry name" value="RING-HC"/>
    <property type="match status" value="1"/>
</dbReference>
<dbReference type="InterPro" id="IPR017907">
    <property type="entry name" value="Znf_RING_CS"/>
</dbReference>